<organism evidence="1 2">
    <name type="scientific">Neoasaia chiangmaiensis</name>
    <dbReference type="NCBI Taxonomy" id="320497"/>
    <lineage>
        <taxon>Bacteria</taxon>
        <taxon>Pseudomonadati</taxon>
        <taxon>Pseudomonadota</taxon>
        <taxon>Alphaproteobacteria</taxon>
        <taxon>Acetobacterales</taxon>
        <taxon>Acetobacteraceae</taxon>
        <taxon>Neoasaia</taxon>
    </lineage>
</organism>
<evidence type="ECO:0000313" key="2">
    <source>
        <dbReference type="Proteomes" id="UP000188604"/>
    </source>
</evidence>
<protein>
    <submittedName>
        <fullName evidence="1">Uncharacterized protein</fullName>
    </submittedName>
</protein>
<dbReference type="KEGG" id="nch:A0U93_06635"/>
<reference evidence="1 2" key="1">
    <citation type="submission" date="2016-03" db="EMBL/GenBank/DDBJ databases">
        <title>Acetic acid bacteria sequencing.</title>
        <authorList>
            <person name="Brandt J."/>
            <person name="Jakob F."/>
            <person name="Vogel R.F."/>
        </authorList>
    </citation>
    <scope>NUCLEOTIDE SEQUENCE [LARGE SCALE GENOMIC DNA]</scope>
    <source>
        <strain evidence="1 2">NBRC 101099</strain>
    </source>
</reference>
<dbReference type="AlphaFoldDB" id="A0A1U9KPB7"/>
<name>A0A1U9KPB7_9PROT</name>
<proteinExistence type="predicted"/>
<gene>
    <name evidence="1" type="ORF">A0U93_06635</name>
</gene>
<accession>A0A1U9KPB7</accession>
<evidence type="ECO:0000313" key="1">
    <source>
        <dbReference type="EMBL" id="AQS87661.1"/>
    </source>
</evidence>
<sequence>MFVYRVQIFDRTRLTMCDNRIPLPSPDSFEQPAKPLFHPSINFELEDCYAPRQVFLSQYSGDSGQEPDLG</sequence>
<dbReference type="Proteomes" id="UP000188604">
    <property type="component" value="Chromosome"/>
</dbReference>
<keyword evidence="2" id="KW-1185">Reference proteome</keyword>
<dbReference type="EMBL" id="CP014691">
    <property type="protein sequence ID" value="AQS87661.1"/>
    <property type="molecule type" value="Genomic_DNA"/>
</dbReference>